<reference evidence="8" key="1">
    <citation type="submission" date="2016-11" db="EMBL/GenBank/DDBJ databases">
        <authorList>
            <person name="Shukria A."/>
            <person name="Stevens D.C."/>
        </authorList>
    </citation>
    <scope>NUCLEOTIDE SEQUENCE [LARGE SCALE GENOMIC DNA]</scope>
    <source>
        <strain evidence="8">Cbfe23</strain>
    </source>
</reference>
<evidence type="ECO:0000256" key="5">
    <source>
        <dbReference type="ARBA" id="ARBA00023014"/>
    </source>
</evidence>
<protein>
    <submittedName>
        <fullName evidence="7">Radical SAM protein</fullName>
    </submittedName>
</protein>
<evidence type="ECO:0000256" key="1">
    <source>
        <dbReference type="ARBA" id="ARBA00001966"/>
    </source>
</evidence>
<dbReference type="PANTHER" id="PTHR11228:SF34">
    <property type="entry name" value="TUNGSTEN-CONTAINING ALDEHYDE FERREDOXIN OXIDOREDUCTASE COFACTOR MODIFYING PROTEIN"/>
    <property type="match status" value="1"/>
</dbReference>
<dbReference type="EMBL" id="MPIN01000020">
    <property type="protein sequence ID" value="OJH34296.1"/>
    <property type="molecule type" value="Genomic_DNA"/>
</dbReference>
<dbReference type="InterPro" id="IPR013785">
    <property type="entry name" value="Aldolase_TIM"/>
</dbReference>
<dbReference type="Proteomes" id="UP000182229">
    <property type="component" value="Unassembled WGS sequence"/>
</dbReference>
<dbReference type="SFLD" id="SFLDS00029">
    <property type="entry name" value="Radical_SAM"/>
    <property type="match status" value="1"/>
</dbReference>
<accession>A0A1L9AWC0</accession>
<dbReference type="Gene3D" id="3.20.20.70">
    <property type="entry name" value="Aldolase class I"/>
    <property type="match status" value="1"/>
</dbReference>
<dbReference type="Pfam" id="PF04055">
    <property type="entry name" value="Radical_SAM"/>
    <property type="match status" value="1"/>
</dbReference>
<evidence type="ECO:0000256" key="4">
    <source>
        <dbReference type="ARBA" id="ARBA00023004"/>
    </source>
</evidence>
<dbReference type="CDD" id="cd01335">
    <property type="entry name" value="Radical_SAM"/>
    <property type="match status" value="1"/>
</dbReference>
<dbReference type="OrthoDB" id="9772409at2"/>
<evidence type="ECO:0000313" key="8">
    <source>
        <dbReference type="Proteomes" id="UP000182229"/>
    </source>
</evidence>
<evidence type="ECO:0000313" key="7">
    <source>
        <dbReference type="EMBL" id="OJH34296.1"/>
    </source>
</evidence>
<comment type="cofactor">
    <cofactor evidence="1">
        <name>[4Fe-4S] cluster</name>
        <dbReference type="ChEBI" id="CHEBI:49883"/>
    </cofactor>
</comment>
<gene>
    <name evidence="7" type="ORF">BON30_44085</name>
</gene>
<keyword evidence="8" id="KW-1185">Reference proteome</keyword>
<evidence type="ECO:0000256" key="2">
    <source>
        <dbReference type="ARBA" id="ARBA00022691"/>
    </source>
</evidence>
<evidence type="ECO:0000259" key="6">
    <source>
        <dbReference type="Pfam" id="PF04055"/>
    </source>
</evidence>
<proteinExistence type="predicted"/>
<keyword evidence="4" id="KW-0408">Iron</keyword>
<dbReference type="GO" id="GO:0003824">
    <property type="term" value="F:catalytic activity"/>
    <property type="evidence" value="ECO:0007669"/>
    <property type="project" value="InterPro"/>
</dbReference>
<keyword evidence="3" id="KW-0479">Metal-binding</keyword>
<evidence type="ECO:0000256" key="3">
    <source>
        <dbReference type="ARBA" id="ARBA00022723"/>
    </source>
</evidence>
<dbReference type="PANTHER" id="PTHR11228">
    <property type="entry name" value="RADICAL SAM DOMAIN PROTEIN"/>
    <property type="match status" value="1"/>
</dbReference>
<dbReference type="SUPFAM" id="SSF102114">
    <property type="entry name" value="Radical SAM enzymes"/>
    <property type="match status" value="1"/>
</dbReference>
<dbReference type="InterPro" id="IPR058240">
    <property type="entry name" value="rSAM_sf"/>
</dbReference>
<name>A0A1L9AWC0_9BACT</name>
<dbReference type="SFLD" id="SFLDG01067">
    <property type="entry name" value="SPASM/twitch_domain_containing"/>
    <property type="match status" value="1"/>
</dbReference>
<reference evidence="7 8" key="2">
    <citation type="submission" date="2016-12" db="EMBL/GenBank/DDBJ databases">
        <title>Draft Genome Sequence of Cystobacter ferrugineus Strain Cbfe23.</title>
        <authorList>
            <person name="Akbar S."/>
            <person name="Dowd S.E."/>
            <person name="Stevens D.C."/>
        </authorList>
    </citation>
    <scope>NUCLEOTIDE SEQUENCE [LARGE SCALE GENOMIC DNA]</scope>
    <source>
        <strain evidence="7 8">Cbfe23</strain>
    </source>
</reference>
<dbReference type="STRING" id="83449.BON30_44085"/>
<keyword evidence="2" id="KW-0949">S-adenosyl-L-methionine</keyword>
<dbReference type="GO" id="GO:0051536">
    <property type="term" value="F:iron-sulfur cluster binding"/>
    <property type="evidence" value="ECO:0007669"/>
    <property type="project" value="UniProtKB-KW"/>
</dbReference>
<sequence>MGFRKVLVNLEATPSCPAACAMCPRDLISDQGYMSIETMEKVISQVDTSMSWEIDLAGRGEPTLHPQLLELAKIMARPGVLTGIVTTGVAMTPPNVEALEKHFGVIRLSVSSYVRSIFEKVHIGLNFEKIWRNVETLARVGAHKTVIHLTGGPVIYDGLPETVAHLRKLGFQRFKLLTLWNRGGHFQSNEDRDRRKALISELGLETGEDEVWASEGRMRFVSDIAFNKLRNPKYCPIGASSVSISYKGDILGCFQDFGHISVVGNVHQMDIRTHLERRYSELGNMKICQGCDAHKVSLFQVAQTKKREAPLPAISSS</sequence>
<comment type="caution">
    <text evidence="7">The sequence shown here is derived from an EMBL/GenBank/DDBJ whole genome shotgun (WGS) entry which is preliminary data.</text>
</comment>
<dbReference type="CDD" id="cd21109">
    <property type="entry name" value="SPASM"/>
    <property type="match status" value="1"/>
</dbReference>
<dbReference type="GO" id="GO:0046872">
    <property type="term" value="F:metal ion binding"/>
    <property type="evidence" value="ECO:0007669"/>
    <property type="project" value="UniProtKB-KW"/>
</dbReference>
<dbReference type="AlphaFoldDB" id="A0A1L9AWC0"/>
<dbReference type="RefSeq" id="WP_071904621.1">
    <property type="nucleotide sequence ID" value="NZ_MPIN01000020.1"/>
</dbReference>
<dbReference type="InterPro" id="IPR007197">
    <property type="entry name" value="rSAM"/>
</dbReference>
<keyword evidence="5" id="KW-0411">Iron-sulfur</keyword>
<organism evidence="7 8">
    <name type="scientific">Cystobacter ferrugineus</name>
    <dbReference type="NCBI Taxonomy" id="83449"/>
    <lineage>
        <taxon>Bacteria</taxon>
        <taxon>Pseudomonadati</taxon>
        <taxon>Myxococcota</taxon>
        <taxon>Myxococcia</taxon>
        <taxon>Myxococcales</taxon>
        <taxon>Cystobacterineae</taxon>
        <taxon>Archangiaceae</taxon>
        <taxon>Cystobacter</taxon>
    </lineage>
</organism>
<dbReference type="InterPro" id="IPR050377">
    <property type="entry name" value="Radical_SAM_PqqE_MftC-like"/>
</dbReference>
<feature type="domain" description="Radical SAM core" evidence="6">
    <location>
        <begin position="12"/>
        <end position="158"/>
    </location>
</feature>